<evidence type="ECO:0000313" key="14">
    <source>
        <dbReference type="Proteomes" id="UP001152747"/>
    </source>
</evidence>
<proteinExistence type="inferred from homology"/>
<evidence type="ECO:0000256" key="9">
    <source>
        <dbReference type="ARBA" id="ARBA00051823"/>
    </source>
</evidence>
<dbReference type="Proteomes" id="UP001152747">
    <property type="component" value="Unassembled WGS sequence"/>
</dbReference>
<evidence type="ECO:0000256" key="11">
    <source>
        <dbReference type="ARBA" id="ARBA00052335"/>
    </source>
</evidence>
<gene>
    <name evidence="13" type="ORF">CAMP_LOCUS16660</name>
</gene>
<evidence type="ECO:0000256" key="3">
    <source>
        <dbReference type="ARBA" id="ARBA00038182"/>
    </source>
</evidence>
<comment type="caution">
    <text evidence="13">The sequence shown here is derived from an EMBL/GenBank/DDBJ whole genome shotgun (WGS) entry which is preliminary data.</text>
</comment>
<dbReference type="SUPFAM" id="SSF55729">
    <property type="entry name" value="Acyl-CoA N-acyltransferases (Nat)"/>
    <property type="match status" value="1"/>
</dbReference>
<keyword evidence="1" id="KW-0808">Transferase</keyword>
<evidence type="ECO:0000256" key="4">
    <source>
        <dbReference type="ARBA" id="ARBA00039114"/>
    </source>
</evidence>
<protein>
    <recommendedName>
        <fullName evidence="4">aralkylamine N-acetyltransferase</fullName>
        <ecNumber evidence="4">2.3.1.87</ecNumber>
    </recommendedName>
</protein>
<dbReference type="FunFam" id="3.40.630.30:FF:000046">
    <property type="entry name" value="Dopamine N-acetyltransferase"/>
    <property type="match status" value="1"/>
</dbReference>
<comment type="catalytic activity">
    <reaction evidence="11">
        <text>dopamine + hexadecanoyl-CoA = N-hexadecanoyl-dopamine + CoA + H(+)</text>
        <dbReference type="Rhea" id="RHEA:51376"/>
        <dbReference type="ChEBI" id="CHEBI:15378"/>
        <dbReference type="ChEBI" id="CHEBI:57287"/>
        <dbReference type="ChEBI" id="CHEBI:57379"/>
        <dbReference type="ChEBI" id="CHEBI:59905"/>
        <dbReference type="ChEBI" id="CHEBI:134058"/>
    </reaction>
    <physiologicalReaction direction="left-to-right" evidence="11">
        <dbReference type="Rhea" id="RHEA:51377"/>
    </physiologicalReaction>
</comment>
<comment type="catalytic activity">
    <reaction evidence="10">
        <text>serotonin + hexadecanoyl-CoA = N-hexadecanoyl-serotonin + CoA + H(+)</text>
        <dbReference type="Rhea" id="RHEA:51384"/>
        <dbReference type="ChEBI" id="CHEBI:15378"/>
        <dbReference type="ChEBI" id="CHEBI:57287"/>
        <dbReference type="ChEBI" id="CHEBI:57379"/>
        <dbReference type="ChEBI" id="CHEBI:134059"/>
        <dbReference type="ChEBI" id="CHEBI:350546"/>
    </reaction>
    <physiologicalReaction direction="left-to-right" evidence="10">
        <dbReference type="Rhea" id="RHEA:51385"/>
    </physiologicalReaction>
</comment>
<comment type="catalytic activity">
    <reaction evidence="9">
        <text>serotonin + (9Z)-octadecenoyl-CoA = N-(9Z-octadecenoyl)-serotonin + CoA + H(+)</text>
        <dbReference type="Rhea" id="RHEA:51392"/>
        <dbReference type="ChEBI" id="CHEBI:15378"/>
        <dbReference type="ChEBI" id="CHEBI:57287"/>
        <dbReference type="ChEBI" id="CHEBI:57387"/>
        <dbReference type="ChEBI" id="CHEBI:134064"/>
        <dbReference type="ChEBI" id="CHEBI:350546"/>
    </reaction>
    <physiologicalReaction direction="left-to-right" evidence="9">
        <dbReference type="Rhea" id="RHEA:51393"/>
    </physiologicalReaction>
</comment>
<evidence type="ECO:0000256" key="7">
    <source>
        <dbReference type="ARBA" id="ARBA00051284"/>
    </source>
</evidence>
<dbReference type="EC" id="2.3.1.87" evidence="4"/>
<comment type="catalytic activity">
    <reaction evidence="6">
        <text>serotonin + octadecanoyl-CoA = N-octadecanoyl-serotonin + CoA + H(+)</text>
        <dbReference type="Rhea" id="RHEA:51400"/>
        <dbReference type="ChEBI" id="CHEBI:15378"/>
        <dbReference type="ChEBI" id="CHEBI:57287"/>
        <dbReference type="ChEBI" id="CHEBI:57394"/>
        <dbReference type="ChEBI" id="CHEBI:134065"/>
        <dbReference type="ChEBI" id="CHEBI:350546"/>
    </reaction>
    <physiologicalReaction direction="left-to-right" evidence="6">
        <dbReference type="Rhea" id="RHEA:51401"/>
    </physiologicalReaction>
</comment>
<comment type="catalytic activity">
    <reaction evidence="7">
        <text>serotonin + (5Z,8Z,11Z,14Z)-eicosatetraenoyl-CoA = N-[(5Z,8Z,11Z,14Z)-eicosatetraenoyl]-serotonin + CoA + H(+)</text>
        <dbReference type="Rhea" id="RHEA:51396"/>
        <dbReference type="ChEBI" id="CHEBI:15378"/>
        <dbReference type="ChEBI" id="CHEBI:57287"/>
        <dbReference type="ChEBI" id="CHEBI:57368"/>
        <dbReference type="ChEBI" id="CHEBI:132255"/>
        <dbReference type="ChEBI" id="CHEBI:350546"/>
    </reaction>
    <physiologicalReaction direction="left-to-right" evidence="7">
        <dbReference type="Rhea" id="RHEA:51397"/>
    </physiologicalReaction>
</comment>
<evidence type="ECO:0000256" key="5">
    <source>
        <dbReference type="ARBA" id="ARBA00050189"/>
    </source>
</evidence>
<name>A0A9P1IXC8_9PELO</name>
<dbReference type="GO" id="GO:0004059">
    <property type="term" value="F:aralkylamine N-acetyltransferase activity"/>
    <property type="evidence" value="ECO:0007669"/>
    <property type="project" value="UniProtKB-EC"/>
</dbReference>
<evidence type="ECO:0000313" key="13">
    <source>
        <dbReference type="EMBL" id="CAI5454023.1"/>
    </source>
</evidence>
<evidence type="ECO:0000256" key="1">
    <source>
        <dbReference type="ARBA" id="ARBA00022679"/>
    </source>
</evidence>
<comment type="catalytic activity">
    <reaction evidence="5">
        <text>dopamine + (9Z)-octadecenoyl-CoA = N-(9Z-octadecanoyl)-dopamine + CoA + H(+)</text>
        <dbReference type="Rhea" id="RHEA:51380"/>
        <dbReference type="ChEBI" id="CHEBI:15378"/>
        <dbReference type="ChEBI" id="CHEBI:31883"/>
        <dbReference type="ChEBI" id="CHEBI:57287"/>
        <dbReference type="ChEBI" id="CHEBI:57387"/>
        <dbReference type="ChEBI" id="CHEBI:59905"/>
    </reaction>
    <physiologicalReaction direction="left-to-right" evidence="5">
        <dbReference type="Rhea" id="RHEA:51381"/>
    </physiologicalReaction>
</comment>
<sequence length="223" mass="25420">MDQELVYRLAIQSDAENICQFLFKYFYFEEPCTQALKISLEQVDQLYREIVNRCLKFPFSTLVTKKDGEIVGVLLVSVWNRNDSEEDNDYEGSTASEEIRAFIKLLNDIHSDVWSLAPSNIDAVLHREVSSVATHFQRKGIATRMLNENLNISKLESFNIGGVISETCSYCNQVLLAKHGFKPLKEIKYSTVEDSKGNKILKTTDGSEGIILNYKSIEDFNLN</sequence>
<dbReference type="AlphaFoldDB" id="A0A9P1IXC8"/>
<evidence type="ECO:0000256" key="6">
    <source>
        <dbReference type="ARBA" id="ARBA00050849"/>
    </source>
</evidence>
<keyword evidence="14" id="KW-1185">Reference proteome</keyword>
<evidence type="ECO:0000256" key="10">
    <source>
        <dbReference type="ARBA" id="ARBA00052178"/>
    </source>
</evidence>
<comment type="pathway">
    <text evidence="2">Aromatic compound metabolism; melatonin biosynthesis; melatonin from serotonin: step 1/2.</text>
</comment>
<evidence type="ECO:0000256" key="2">
    <source>
        <dbReference type="ARBA" id="ARBA00037926"/>
    </source>
</evidence>
<dbReference type="PANTHER" id="PTHR20905:SF2">
    <property type="entry name" value="N-ACETYLTRANSFERASE DOMAIN-CONTAINING PROTEIN"/>
    <property type="match status" value="1"/>
</dbReference>
<comment type="catalytic activity">
    <reaction evidence="8">
        <text>dopamine + acetyl-CoA = N-acetyldopamine + CoA + H(+)</text>
        <dbReference type="Rhea" id="RHEA:51388"/>
        <dbReference type="ChEBI" id="CHEBI:15378"/>
        <dbReference type="ChEBI" id="CHEBI:57287"/>
        <dbReference type="ChEBI" id="CHEBI:57288"/>
        <dbReference type="ChEBI" id="CHEBI:59905"/>
        <dbReference type="ChEBI" id="CHEBI:125678"/>
    </reaction>
    <physiologicalReaction direction="left-to-right" evidence="8">
        <dbReference type="Rhea" id="RHEA:51389"/>
    </physiologicalReaction>
</comment>
<comment type="similarity">
    <text evidence="3">Belongs to the acetyltransferase family. AANAT subfamily.</text>
</comment>
<organism evidence="13 14">
    <name type="scientific">Caenorhabditis angaria</name>
    <dbReference type="NCBI Taxonomy" id="860376"/>
    <lineage>
        <taxon>Eukaryota</taxon>
        <taxon>Metazoa</taxon>
        <taxon>Ecdysozoa</taxon>
        <taxon>Nematoda</taxon>
        <taxon>Chromadorea</taxon>
        <taxon>Rhabditida</taxon>
        <taxon>Rhabditina</taxon>
        <taxon>Rhabditomorpha</taxon>
        <taxon>Rhabditoidea</taxon>
        <taxon>Rhabditidae</taxon>
        <taxon>Peloderinae</taxon>
        <taxon>Caenorhabditis</taxon>
    </lineage>
</organism>
<evidence type="ECO:0000256" key="12">
    <source>
        <dbReference type="ARBA" id="ARBA00052491"/>
    </source>
</evidence>
<reference evidence="13" key="1">
    <citation type="submission" date="2022-11" db="EMBL/GenBank/DDBJ databases">
        <authorList>
            <person name="Kikuchi T."/>
        </authorList>
    </citation>
    <scope>NUCLEOTIDE SEQUENCE</scope>
    <source>
        <strain evidence="13">PS1010</strain>
    </source>
</reference>
<dbReference type="InterPro" id="IPR016181">
    <property type="entry name" value="Acyl_CoA_acyltransferase"/>
</dbReference>
<dbReference type="OrthoDB" id="41532at2759"/>
<dbReference type="Gene3D" id="3.40.630.30">
    <property type="match status" value="1"/>
</dbReference>
<comment type="catalytic activity">
    <reaction evidence="12">
        <text>serotonin + acetyl-CoA = N-acetylserotonin + CoA + H(+)</text>
        <dbReference type="Rhea" id="RHEA:25217"/>
        <dbReference type="ChEBI" id="CHEBI:15378"/>
        <dbReference type="ChEBI" id="CHEBI:17697"/>
        <dbReference type="ChEBI" id="CHEBI:57287"/>
        <dbReference type="ChEBI" id="CHEBI:57288"/>
        <dbReference type="ChEBI" id="CHEBI:350546"/>
        <dbReference type="EC" id="2.3.1.87"/>
    </reaction>
    <physiologicalReaction direction="left-to-right" evidence="12">
        <dbReference type="Rhea" id="RHEA:25218"/>
    </physiologicalReaction>
</comment>
<dbReference type="PANTHER" id="PTHR20905">
    <property type="entry name" value="N-ACETYLTRANSFERASE-RELATED"/>
    <property type="match status" value="1"/>
</dbReference>
<dbReference type="EMBL" id="CANHGI010000006">
    <property type="protein sequence ID" value="CAI5454023.1"/>
    <property type="molecule type" value="Genomic_DNA"/>
</dbReference>
<accession>A0A9P1IXC8</accession>
<evidence type="ECO:0000256" key="8">
    <source>
        <dbReference type="ARBA" id="ARBA00051711"/>
    </source>
</evidence>